<sequence>MRIQFPENLTWGAATAAFQIEGAPDVDGKAPSIWDRFTARPGRVQDGSHAGIACDHYRRSTDDLDLMAALGLGAYRFSISWPRVMSGPDGRVNRRGLDFYDRLVEGLLERGIRPFATLYHWDLPWFEEQRGGWEARATVWRFADFAEVVARRLGDRVKHWVTVNEPLTVVAAGYVSGDHAPGRRNPLMAFRVAHHLLLAHGAALQRLRGLVPDAQVGPALNLFPVIPRRRADVRIAERIDALANRLFADPILAGRYPNPVRRLLSAFNWTLRPGDLDLIGQPVDFVGVNHYSRIIIERSRLPWLGFRLARSPDPNAVHTDMDWEIYPRSFLDTLTWLRERYDNPPVYITENGAAFADRVEADGSVQDPARRDYLEAYLFMLRKALDAGSDIRGYFVWSLLDNFEWALGLSKRFGLVHVDYDTLQRTPKSSAYWYASVCRTGGFDLPEPMYRSLLATALDDSLDLIEEHDLARATP</sequence>
<dbReference type="OrthoDB" id="9765195at2"/>
<keyword evidence="3 11" id="KW-0378">Hydrolase</keyword>
<evidence type="ECO:0000313" key="12">
    <source>
        <dbReference type="EMBL" id="SDW83462.1"/>
    </source>
</evidence>
<evidence type="ECO:0000256" key="1">
    <source>
        <dbReference type="ARBA" id="ARBA00010838"/>
    </source>
</evidence>
<dbReference type="NCBIfam" id="TIGR03356">
    <property type="entry name" value="BGL"/>
    <property type="match status" value="1"/>
</dbReference>
<reference evidence="13" key="1">
    <citation type="submission" date="2016-10" db="EMBL/GenBank/DDBJ databases">
        <authorList>
            <person name="Varghese N."/>
            <person name="Submissions S."/>
        </authorList>
    </citation>
    <scope>NUCLEOTIDE SEQUENCE [LARGE SCALE GENOMIC DNA]</scope>
    <source>
        <strain evidence="13">DSM 217</strain>
    </source>
</reference>
<feature type="binding site" evidence="9">
    <location>
        <position position="397"/>
    </location>
    <ligand>
        <name>substrate</name>
    </ligand>
</feature>
<evidence type="ECO:0000256" key="5">
    <source>
        <dbReference type="ARBA" id="ARBA00023277"/>
    </source>
</evidence>
<evidence type="ECO:0000256" key="10">
    <source>
        <dbReference type="PROSITE-ProRule" id="PRU10055"/>
    </source>
</evidence>
<evidence type="ECO:0000313" key="13">
    <source>
        <dbReference type="Proteomes" id="UP000198816"/>
    </source>
</evidence>
<feature type="binding site" evidence="9">
    <location>
        <position position="164"/>
    </location>
    <ligand>
        <name>substrate</name>
    </ligand>
</feature>
<comment type="similarity">
    <text evidence="1 11">Belongs to the glycosyl hydrolase 1 family.</text>
</comment>
<feature type="binding site" evidence="9">
    <location>
        <position position="120"/>
    </location>
    <ligand>
        <name>substrate</name>
    </ligand>
</feature>
<keyword evidence="13" id="KW-1185">Reference proteome</keyword>
<gene>
    <name evidence="12" type="ORF">SAMN05421783_109100</name>
</gene>
<name>A0A1H2WS56_THIRO</name>
<evidence type="ECO:0000256" key="3">
    <source>
        <dbReference type="ARBA" id="ARBA00022801"/>
    </source>
</evidence>
<dbReference type="InterPro" id="IPR017853">
    <property type="entry name" value="GH"/>
</dbReference>
<accession>A0A1H2WS56</accession>
<evidence type="ECO:0000256" key="6">
    <source>
        <dbReference type="ARBA" id="ARBA00023295"/>
    </source>
</evidence>
<dbReference type="PROSITE" id="PS00572">
    <property type="entry name" value="GLYCOSYL_HYDROL_F1_1"/>
    <property type="match status" value="1"/>
</dbReference>
<dbReference type="Pfam" id="PF00232">
    <property type="entry name" value="Glyco_hydro_1"/>
    <property type="match status" value="1"/>
</dbReference>
<feature type="active site" description="Nucleophile" evidence="8 10">
    <location>
        <position position="350"/>
    </location>
</feature>
<dbReference type="Proteomes" id="UP000198816">
    <property type="component" value="Unassembled WGS sequence"/>
</dbReference>
<keyword evidence="5" id="KW-0119">Carbohydrate metabolism</keyword>
<dbReference type="InterPro" id="IPR017736">
    <property type="entry name" value="Glyco_hydro_1_beta-glucosidase"/>
</dbReference>
<organism evidence="12 13">
    <name type="scientific">Thiocapsa roseopersicina</name>
    <dbReference type="NCBI Taxonomy" id="1058"/>
    <lineage>
        <taxon>Bacteria</taxon>
        <taxon>Pseudomonadati</taxon>
        <taxon>Pseudomonadota</taxon>
        <taxon>Gammaproteobacteria</taxon>
        <taxon>Chromatiales</taxon>
        <taxon>Chromatiaceae</taxon>
        <taxon>Thiocapsa</taxon>
    </lineage>
</organism>
<dbReference type="STRING" id="1058.SAMN05421783_109100"/>
<evidence type="ECO:0000256" key="7">
    <source>
        <dbReference type="ARBA" id="ARBA00023326"/>
    </source>
</evidence>
<dbReference type="GO" id="GO:0005829">
    <property type="term" value="C:cytosol"/>
    <property type="evidence" value="ECO:0007669"/>
    <property type="project" value="TreeGrafter"/>
</dbReference>
<dbReference type="InterPro" id="IPR018120">
    <property type="entry name" value="Glyco_hydro_1_AS"/>
</dbReference>
<evidence type="ECO:0000256" key="4">
    <source>
        <dbReference type="ARBA" id="ARBA00023001"/>
    </source>
</evidence>
<dbReference type="SUPFAM" id="SSF51445">
    <property type="entry name" value="(Trans)glycosidases"/>
    <property type="match status" value="1"/>
</dbReference>
<feature type="binding site" evidence="9">
    <location>
        <position position="19"/>
    </location>
    <ligand>
        <name>substrate</name>
    </ligand>
</feature>
<protein>
    <recommendedName>
        <fullName evidence="2 11">Beta-glucosidase</fullName>
        <ecNumber evidence="2 11">3.2.1.21</ecNumber>
    </recommendedName>
</protein>
<dbReference type="InterPro" id="IPR001360">
    <property type="entry name" value="Glyco_hydro_1"/>
</dbReference>
<keyword evidence="7" id="KW-0624">Polysaccharide degradation</keyword>
<evidence type="ECO:0000256" key="2">
    <source>
        <dbReference type="ARBA" id="ARBA00012744"/>
    </source>
</evidence>
<dbReference type="PRINTS" id="PR00131">
    <property type="entry name" value="GLHYDRLASE1"/>
</dbReference>
<keyword evidence="4" id="KW-0136">Cellulose degradation</keyword>
<dbReference type="EC" id="3.2.1.21" evidence="2 11"/>
<feature type="active site" description="Proton donor" evidence="8">
    <location>
        <position position="165"/>
    </location>
</feature>
<proteinExistence type="inferred from homology"/>
<feature type="binding site" evidence="9">
    <location>
        <begin position="404"/>
        <end position="405"/>
    </location>
    <ligand>
        <name>substrate</name>
    </ligand>
</feature>
<dbReference type="FunFam" id="3.20.20.80:FF:000004">
    <property type="entry name" value="Beta-glucosidase 6-phospho-beta-glucosidase"/>
    <property type="match status" value="1"/>
</dbReference>
<dbReference type="GO" id="GO:0030245">
    <property type="term" value="P:cellulose catabolic process"/>
    <property type="evidence" value="ECO:0007669"/>
    <property type="project" value="UniProtKB-KW"/>
</dbReference>
<dbReference type="RefSeq" id="WP_093031659.1">
    <property type="nucleotide sequence ID" value="NZ_FNNZ01000009.1"/>
</dbReference>
<dbReference type="AlphaFoldDB" id="A0A1H2WS56"/>
<dbReference type="PANTHER" id="PTHR10353">
    <property type="entry name" value="GLYCOSYL HYDROLASE"/>
    <property type="match status" value="1"/>
</dbReference>
<evidence type="ECO:0000256" key="8">
    <source>
        <dbReference type="PIRSR" id="PIRSR617736-1"/>
    </source>
</evidence>
<evidence type="ECO:0000256" key="9">
    <source>
        <dbReference type="PIRSR" id="PIRSR617736-2"/>
    </source>
</evidence>
<dbReference type="GO" id="GO:0008422">
    <property type="term" value="F:beta-glucosidase activity"/>
    <property type="evidence" value="ECO:0007669"/>
    <property type="project" value="UniProtKB-EC"/>
</dbReference>
<comment type="catalytic activity">
    <reaction evidence="11">
        <text>Hydrolysis of terminal, non-reducing beta-D-glucosyl residues with release of beta-D-glucose.</text>
        <dbReference type="EC" id="3.2.1.21"/>
    </reaction>
</comment>
<keyword evidence="6 11" id="KW-0326">Glycosidase</keyword>
<dbReference type="EMBL" id="FNNZ01000009">
    <property type="protein sequence ID" value="SDW83462.1"/>
    <property type="molecule type" value="Genomic_DNA"/>
</dbReference>
<dbReference type="Gene3D" id="3.20.20.80">
    <property type="entry name" value="Glycosidases"/>
    <property type="match status" value="1"/>
</dbReference>
<feature type="binding site" evidence="9">
    <location>
        <position position="291"/>
    </location>
    <ligand>
        <name>substrate</name>
    </ligand>
</feature>
<evidence type="ECO:0000256" key="11">
    <source>
        <dbReference type="RuleBase" id="RU361175"/>
    </source>
</evidence>
<dbReference type="PANTHER" id="PTHR10353:SF36">
    <property type="entry name" value="LP05116P"/>
    <property type="match status" value="1"/>
</dbReference>